<feature type="compositionally biased region" description="Low complexity" evidence="1">
    <location>
        <begin position="880"/>
        <end position="945"/>
    </location>
</feature>
<dbReference type="STRING" id="139825.A0A401GZN9"/>
<evidence type="ECO:0000313" key="3">
    <source>
        <dbReference type="Proteomes" id="UP000287166"/>
    </source>
</evidence>
<dbReference type="EMBL" id="BFAD01000011">
    <property type="protein sequence ID" value="GBE87631.1"/>
    <property type="molecule type" value="Genomic_DNA"/>
</dbReference>
<dbReference type="GeneID" id="38784548"/>
<name>A0A401GZN9_9APHY</name>
<dbReference type="Proteomes" id="UP000287166">
    <property type="component" value="Unassembled WGS sequence"/>
</dbReference>
<sequence>MATLLPTITEQDTFTSQNTDLEPDIEWKNTTIKQIEALLRPAVDEAKAQRDRGLGMYPLDDATREKICKEYDRTIEGIKRLAQEQLMHALEQERQTRRWAAGGPLDVGWNEALAREQQGILDGIKRKGSVQQQDLSVVQNSVDDQNRDTTDGPSRVGERDSSEESLNPRHDTQPSDSENEENSVASGGDRDIPAQKLPEALPIDSYGYGSHAEPVSYLHRGFESSSSRMVGLDTARGDHDIPAQWLRDAAISSYGYTKPDSYLDRDSEASSSRTVGFDTTRPSVTRQRSTSSLSKRPEQEFWRPSSPPDTQPTTSRTLAHATAAMESPISPVRRDSITGDTSRSVSRSGSLRARGKPQQDGEFHVSSHASREIPGSLASESLLSRTREKQREPQSPQQIRPRKSTDFRWQTSVPPSPAGSAQFPPADGYSYQPNSVTYREAEEPPGGIPIRGASSSRQPLSPQGSPDTPRHQLSSFNGGRSIANKSSFTREADFRHPQASPNSRWVPSPQGASVPSNRPIVKQQSFTIDSSASQQPSSPSHRGWYGPQIPPGSVRRNSSGAHSLRSQSSRQDFYGPIPRRLATYDEQSVASGEYGSDSDSDIWNPDLELAERREEDEAEKRAMEAKAMAEAARRREAEVKQREAELKQKEEEARRKQAEAKQKQEEVKRKEAEAKRREAEAKRKEEEEKRLEAEAKWKVAEAKRKEEEARRVAEEARRKEEEARRIAEEERRKEEEAKRMAEEARRKEEERKRKEAENRLKEAEARRRDDEIRRKEQESRRKEQEVNMKEEETRRKEEDIKRREEELHRREEDLVRREQEAILKGQDEDFLKQQEEMFRRAAEERKRQDSMSSTSDSSRPTAGRSHASVPPSNPWPIPKSSSSSSSSSSTDRSSTASSSSWTSSASGWSSSGRSNSSAYTQTSTSSYAPSTPTATSSHTASTPSPSMKPPPQGRSTGGSTPTQASASSKPTTAFPSTGPSSDEEEWRRRQEERARKQQEQFKHMQEQMEWDKQAKSSKPMSRDDVVRLFEEHERRWADLPNMDVLSWSTLPWPMLRRPEEPDDLTTIAISAYVLSPHYPGEKAKSPRDRIKEHIRRWHPDRFETKLLPKVRKDDQDKVKQGAGLVARNLNEILTRQSSANDLFS</sequence>
<feature type="compositionally biased region" description="Polar residues" evidence="1">
    <location>
        <begin position="555"/>
        <end position="571"/>
    </location>
</feature>
<feature type="compositionally biased region" description="Basic and acidic residues" evidence="1">
    <location>
        <begin position="144"/>
        <end position="173"/>
    </location>
</feature>
<feature type="compositionally biased region" description="Basic and acidic residues" evidence="1">
    <location>
        <begin position="609"/>
        <end position="624"/>
    </location>
</feature>
<dbReference type="GO" id="GO:0044389">
    <property type="term" value="F:ubiquitin-like protein ligase binding"/>
    <property type="evidence" value="ECO:0007669"/>
    <property type="project" value="TreeGrafter"/>
</dbReference>
<comment type="caution">
    <text evidence="2">The sequence shown here is derived from an EMBL/GenBank/DDBJ whole genome shotgun (WGS) entry which is preliminary data.</text>
</comment>
<feature type="region of interest" description="Disordered" evidence="1">
    <location>
        <begin position="129"/>
        <end position="194"/>
    </location>
</feature>
<feature type="compositionally biased region" description="Polar residues" evidence="1">
    <location>
        <begin position="338"/>
        <end position="349"/>
    </location>
</feature>
<evidence type="ECO:0000313" key="2">
    <source>
        <dbReference type="EMBL" id="GBE87631.1"/>
    </source>
</evidence>
<feature type="compositionally biased region" description="Polar residues" evidence="1">
    <location>
        <begin position="953"/>
        <end position="980"/>
    </location>
</feature>
<dbReference type="OrthoDB" id="412109at2759"/>
<feature type="compositionally biased region" description="Polar residues" evidence="1">
    <location>
        <begin position="453"/>
        <end position="487"/>
    </location>
</feature>
<dbReference type="InParanoid" id="A0A401GZN9"/>
<keyword evidence="3" id="KW-1185">Reference proteome</keyword>
<dbReference type="RefSeq" id="XP_027618544.1">
    <property type="nucleotide sequence ID" value="XM_027762743.1"/>
</dbReference>
<feature type="compositionally biased region" description="Polar residues" evidence="1">
    <location>
        <begin position="280"/>
        <end position="294"/>
    </location>
</feature>
<gene>
    <name evidence="2" type="ORF">SCP_1103080</name>
</gene>
<dbReference type="PANTHER" id="PTHR48176">
    <property type="entry name" value="DDRGK DOMAIN-CONTAINING PROTEIN 1"/>
    <property type="match status" value="1"/>
</dbReference>
<evidence type="ECO:0000256" key="1">
    <source>
        <dbReference type="SAM" id="MobiDB-lite"/>
    </source>
</evidence>
<dbReference type="PANTHER" id="PTHR48176:SF1">
    <property type="entry name" value="DDRGK DOMAIN-CONTAINING PROTEIN 1"/>
    <property type="match status" value="1"/>
</dbReference>
<reference evidence="2 3" key="1">
    <citation type="journal article" date="2018" name="Sci. Rep.">
        <title>Genome sequence of the cauliflower mushroom Sparassis crispa (Hanabiratake) and its association with beneficial usage.</title>
        <authorList>
            <person name="Kiyama R."/>
            <person name="Furutani Y."/>
            <person name="Kawaguchi K."/>
            <person name="Nakanishi T."/>
        </authorList>
    </citation>
    <scope>NUCLEOTIDE SEQUENCE [LARGE SCALE GENOMIC DNA]</scope>
</reference>
<organism evidence="2 3">
    <name type="scientific">Sparassis crispa</name>
    <dbReference type="NCBI Taxonomy" id="139825"/>
    <lineage>
        <taxon>Eukaryota</taxon>
        <taxon>Fungi</taxon>
        <taxon>Dikarya</taxon>
        <taxon>Basidiomycota</taxon>
        <taxon>Agaricomycotina</taxon>
        <taxon>Agaricomycetes</taxon>
        <taxon>Polyporales</taxon>
        <taxon>Sparassidaceae</taxon>
        <taxon>Sparassis</taxon>
    </lineage>
</organism>
<dbReference type="InterPro" id="IPR050899">
    <property type="entry name" value="DDRGK_domain-containing"/>
</dbReference>
<feature type="compositionally biased region" description="Basic and acidic residues" evidence="1">
    <location>
        <begin position="631"/>
        <end position="849"/>
    </location>
</feature>
<feature type="compositionally biased region" description="Polar residues" evidence="1">
    <location>
        <begin position="129"/>
        <end position="143"/>
    </location>
</feature>
<feature type="region of interest" description="Disordered" evidence="1">
    <location>
        <begin position="256"/>
        <end position="1022"/>
    </location>
</feature>
<proteinExistence type="predicted"/>
<dbReference type="AlphaFoldDB" id="A0A401GZN9"/>
<evidence type="ECO:0008006" key="4">
    <source>
        <dbReference type="Google" id="ProtNLM"/>
    </source>
</evidence>
<feature type="compositionally biased region" description="Polar residues" evidence="1">
    <location>
        <begin position="499"/>
        <end position="529"/>
    </location>
</feature>
<protein>
    <recommendedName>
        <fullName evidence="4">J domain-containing protein</fullName>
    </recommendedName>
</protein>
<feature type="compositionally biased region" description="Basic and acidic residues" evidence="1">
    <location>
        <begin position="985"/>
        <end position="1022"/>
    </location>
</feature>
<feature type="compositionally biased region" description="Low complexity" evidence="1">
    <location>
        <begin position="530"/>
        <end position="540"/>
    </location>
</feature>
<accession>A0A401GZN9</accession>
<feature type="compositionally biased region" description="Basic and acidic residues" evidence="1">
    <location>
        <begin position="357"/>
        <end position="371"/>
    </location>
</feature>